<protein>
    <submittedName>
        <fullName evidence="2">Uncharacterized protein</fullName>
    </submittedName>
</protein>
<accession>A0A177C376</accession>
<organism evidence="2 3">
    <name type="scientific">Paraphaeosphaeria sporulosa</name>
    <dbReference type="NCBI Taxonomy" id="1460663"/>
    <lineage>
        <taxon>Eukaryota</taxon>
        <taxon>Fungi</taxon>
        <taxon>Dikarya</taxon>
        <taxon>Ascomycota</taxon>
        <taxon>Pezizomycotina</taxon>
        <taxon>Dothideomycetes</taxon>
        <taxon>Pleosporomycetidae</taxon>
        <taxon>Pleosporales</taxon>
        <taxon>Massarineae</taxon>
        <taxon>Didymosphaeriaceae</taxon>
        <taxon>Paraphaeosphaeria</taxon>
    </lineage>
</organism>
<evidence type="ECO:0000313" key="2">
    <source>
        <dbReference type="EMBL" id="OAG01120.1"/>
    </source>
</evidence>
<evidence type="ECO:0000313" key="3">
    <source>
        <dbReference type="Proteomes" id="UP000077069"/>
    </source>
</evidence>
<reference evidence="2 3" key="1">
    <citation type="submission" date="2016-05" db="EMBL/GenBank/DDBJ databases">
        <title>Comparative analysis of secretome profiles of manganese(II)-oxidizing ascomycete fungi.</title>
        <authorList>
            <consortium name="DOE Joint Genome Institute"/>
            <person name="Zeiner C.A."/>
            <person name="Purvine S.O."/>
            <person name="Zink E.M."/>
            <person name="Wu S."/>
            <person name="Pasa-Tolic L."/>
            <person name="Chaput D.L."/>
            <person name="Haridas S."/>
            <person name="Grigoriev I.V."/>
            <person name="Santelli C.M."/>
            <person name="Hansel C.M."/>
        </authorList>
    </citation>
    <scope>NUCLEOTIDE SEQUENCE [LARGE SCALE GENOMIC DNA]</scope>
    <source>
        <strain evidence="2 3">AP3s5-JAC2a</strain>
    </source>
</reference>
<dbReference type="Proteomes" id="UP000077069">
    <property type="component" value="Unassembled WGS sequence"/>
</dbReference>
<proteinExistence type="predicted"/>
<feature type="compositionally biased region" description="Polar residues" evidence="1">
    <location>
        <begin position="24"/>
        <end position="57"/>
    </location>
</feature>
<dbReference type="GeneID" id="28760386"/>
<evidence type="ECO:0000256" key="1">
    <source>
        <dbReference type="SAM" id="MobiDB-lite"/>
    </source>
</evidence>
<dbReference type="EMBL" id="KV441558">
    <property type="protein sequence ID" value="OAG01120.1"/>
    <property type="molecule type" value="Genomic_DNA"/>
</dbReference>
<dbReference type="InParanoid" id="A0A177C376"/>
<feature type="region of interest" description="Disordered" evidence="1">
    <location>
        <begin position="1"/>
        <end position="93"/>
    </location>
</feature>
<dbReference type="AlphaFoldDB" id="A0A177C376"/>
<sequence length="135" mass="15186">MSTSATSPYGLPPSPRATRPELSPINTSFRTTPTSYSDATPSPNEKASAHSYSFTNTRPRRRDSDIFANATIPLSPPPSPPSAYKESPFDGVAPRRRNPFARLFCCLGREERARRRAMWADEFEQVGEKRHWTEV</sequence>
<dbReference type="RefSeq" id="XP_018031485.1">
    <property type="nucleotide sequence ID" value="XM_018176900.1"/>
</dbReference>
<dbReference type="OrthoDB" id="3786746at2759"/>
<name>A0A177C376_9PLEO</name>
<keyword evidence="3" id="KW-1185">Reference proteome</keyword>
<gene>
    <name evidence="2" type="ORF">CC84DRAFT_1154610</name>
</gene>